<gene>
    <name evidence="1" type="ORF">DCO56_14455</name>
</gene>
<protein>
    <submittedName>
        <fullName evidence="1">Uncharacterized protein</fullName>
    </submittedName>
</protein>
<evidence type="ECO:0000313" key="1">
    <source>
        <dbReference type="EMBL" id="PUV24540.1"/>
    </source>
</evidence>
<dbReference type="EMBL" id="QCXX01000003">
    <property type="protein sequence ID" value="PUV24540.1"/>
    <property type="molecule type" value="Genomic_DNA"/>
</dbReference>
<sequence length="185" mass="21637">MPLFDKTDRGFLFAAENRGRCHLFRNMKNTNKNSNNMTGAELMQLARLKRQEENEGHMIGLKKVINSENIFVTKDNPKGYFRPETFIQNILELPQSYEEDFKVLFNVVSANEKLEKRSSYQYQVRDTGFKAFEITYGPYNFRETFRLVLIDGMDTLLKAVKTNAFSFDLNFDDLIKKAHELKASH</sequence>
<comment type="caution">
    <text evidence="1">The sequence shown here is derived from an EMBL/GenBank/DDBJ whole genome shotgun (WGS) entry which is preliminary data.</text>
</comment>
<dbReference type="Proteomes" id="UP000250831">
    <property type="component" value="Unassembled WGS sequence"/>
</dbReference>
<accession>A0A363NUX2</accession>
<evidence type="ECO:0000313" key="2">
    <source>
        <dbReference type="Proteomes" id="UP000250831"/>
    </source>
</evidence>
<organism evidence="1 2">
    <name type="scientific">Sphingobacterium athyrii</name>
    <dbReference type="NCBI Taxonomy" id="2152717"/>
    <lineage>
        <taxon>Bacteria</taxon>
        <taxon>Pseudomonadati</taxon>
        <taxon>Bacteroidota</taxon>
        <taxon>Sphingobacteriia</taxon>
        <taxon>Sphingobacteriales</taxon>
        <taxon>Sphingobacteriaceae</taxon>
        <taxon>Sphingobacterium</taxon>
    </lineage>
</organism>
<dbReference type="AlphaFoldDB" id="A0A363NUX2"/>
<reference evidence="1 2" key="1">
    <citation type="submission" date="2018-04" db="EMBL/GenBank/DDBJ databases">
        <title>Sphingobacterium sp. M46 Genome.</title>
        <authorList>
            <person name="Cheng J."/>
            <person name="Li Y."/>
        </authorList>
    </citation>
    <scope>NUCLEOTIDE SEQUENCE [LARGE SCALE GENOMIC DNA]</scope>
    <source>
        <strain evidence="1 2">M46</strain>
    </source>
</reference>
<name>A0A363NUX2_9SPHI</name>
<keyword evidence="2" id="KW-1185">Reference proteome</keyword>
<proteinExistence type="predicted"/>